<dbReference type="STRING" id="90262.A0A1X2IYR1"/>
<evidence type="ECO:0000313" key="11">
    <source>
        <dbReference type="EMBL" id="ORZ24425.1"/>
    </source>
</evidence>
<evidence type="ECO:0000256" key="10">
    <source>
        <dbReference type="SAM" id="Phobius"/>
    </source>
</evidence>
<feature type="compositionally biased region" description="Low complexity" evidence="9">
    <location>
        <begin position="87"/>
        <end position="106"/>
    </location>
</feature>
<dbReference type="EMBL" id="MCGE01000002">
    <property type="protein sequence ID" value="ORZ24425.1"/>
    <property type="molecule type" value="Genomic_DNA"/>
</dbReference>
<dbReference type="Proteomes" id="UP000193560">
    <property type="component" value="Unassembled WGS sequence"/>
</dbReference>
<keyword evidence="6" id="KW-0496">Mitochondrion</keyword>
<evidence type="ECO:0000256" key="7">
    <source>
        <dbReference type="ARBA" id="ARBA00023136"/>
    </source>
</evidence>
<feature type="transmembrane region" description="Helical" evidence="10">
    <location>
        <begin position="284"/>
        <end position="305"/>
    </location>
</feature>
<dbReference type="PANTHER" id="PTHR14360">
    <property type="entry name" value="PROTEIN FMP32, MITOCHONDRIAL"/>
    <property type="match status" value="1"/>
</dbReference>
<evidence type="ECO:0000256" key="8">
    <source>
        <dbReference type="SAM" id="Coils"/>
    </source>
</evidence>
<feature type="region of interest" description="Disordered" evidence="9">
    <location>
        <begin position="26"/>
        <end position="106"/>
    </location>
</feature>
<name>A0A1X2IYR1_9FUNG</name>
<evidence type="ECO:0000256" key="5">
    <source>
        <dbReference type="ARBA" id="ARBA00023054"/>
    </source>
</evidence>
<protein>
    <submittedName>
        <fullName evidence="11">Uncharacterized protein</fullName>
    </submittedName>
</protein>
<dbReference type="OrthoDB" id="1552at2759"/>
<keyword evidence="5 8" id="KW-0175">Coiled coil</keyword>
<feature type="coiled-coil region" evidence="8">
    <location>
        <begin position="215"/>
        <end position="264"/>
    </location>
</feature>
<keyword evidence="7 10" id="KW-0472">Membrane</keyword>
<evidence type="ECO:0000313" key="12">
    <source>
        <dbReference type="Proteomes" id="UP000193560"/>
    </source>
</evidence>
<evidence type="ECO:0000256" key="3">
    <source>
        <dbReference type="ARBA" id="ARBA00022692"/>
    </source>
</evidence>
<sequence length="343" mass="39295">MLSRSIPRPLSRSILETNVTNFRQCRSFGDQSRPFPSPYPNRPVYEDDSTNDQTSTDTTDDIMDVISLSSNPADDINTSNKLNDKPNSNNDRNLGNNSDNLSSDESTAILNTQSSLSVEDPSLSFYRRHHFDTYRLLQSLEQQGFSRQQAEVVMKGIKFKLRESTALLRKQLLLRSDLENESYLFKAELSELRTEIQIMRRNDTQMLQTEAAMVTREVEALAQRLREDVATMKNDVTLDMNNRKNETQEEQKAIDMKIQEINNKFTVQMGEVRTELEAVRWETIWKGMAGVAAAGISIFTIGYLLTRFADRQAEAALIEKLKRKKLLKEEARQSGTADMEVIY</sequence>
<evidence type="ECO:0000256" key="4">
    <source>
        <dbReference type="ARBA" id="ARBA00022989"/>
    </source>
</evidence>
<feature type="compositionally biased region" description="Polar residues" evidence="9">
    <location>
        <begin position="67"/>
        <end position="81"/>
    </location>
</feature>
<evidence type="ECO:0000256" key="6">
    <source>
        <dbReference type="ARBA" id="ARBA00023128"/>
    </source>
</evidence>
<evidence type="ECO:0000256" key="9">
    <source>
        <dbReference type="SAM" id="MobiDB-lite"/>
    </source>
</evidence>
<dbReference type="AlphaFoldDB" id="A0A1X2IYR1"/>
<dbReference type="Gene3D" id="1.20.5.340">
    <property type="match status" value="1"/>
</dbReference>
<keyword evidence="3 10" id="KW-0812">Transmembrane</keyword>
<comment type="subcellular location">
    <subcellularLocation>
        <location evidence="2">Membrane</location>
    </subcellularLocation>
    <subcellularLocation>
        <location evidence="1">Mitochondrion</location>
    </subcellularLocation>
</comment>
<organism evidence="11 12">
    <name type="scientific">Absidia repens</name>
    <dbReference type="NCBI Taxonomy" id="90262"/>
    <lineage>
        <taxon>Eukaryota</taxon>
        <taxon>Fungi</taxon>
        <taxon>Fungi incertae sedis</taxon>
        <taxon>Mucoromycota</taxon>
        <taxon>Mucoromycotina</taxon>
        <taxon>Mucoromycetes</taxon>
        <taxon>Mucorales</taxon>
        <taxon>Cunninghamellaceae</taxon>
        <taxon>Absidia</taxon>
    </lineage>
</organism>
<dbReference type="GO" id="GO:0016020">
    <property type="term" value="C:membrane"/>
    <property type="evidence" value="ECO:0007669"/>
    <property type="project" value="UniProtKB-SubCell"/>
</dbReference>
<dbReference type="PANTHER" id="PTHR14360:SF12">
    <property type="entry name" value="MOZ PROTEIN REPRESENTS A CHROMATIN-ASSOCIATED ACETYLTRANSFERASE"/>
    <property type="match status" value="1"/>
</dbReference>
<keyword evidence="4 10" id="KW-1133">Transmembrane helix</keyword>
<reference evidence="11 12" key="1">
    <citation type="submission" date="2016-07" db="EMBL/GenBank/DDBJ databases">
        <title>Pervasive Adenine N6-methylation of Active Genes in Fungi.</title>
        <authorList>
            <consortium name="DOE Joint Genome Institute"/>
            <person name="Mondo S.J."/>
            <person name="Dannebaum R.O."/>
            <person name="Kuo R.C."/>
            <person name="Labutti K."/>
            <person name="Haridas S."/>
            <person name="Kuo A."/>
            <person name="Salamov A."/>
            <person name="Ahrendt S.R."/>
            <person name="Lipzen A."/>
            <person name="Sullivan W."/>
            <person name="Andreopoulos W.B."/>
            <person name="Clum A."/>
            <person name="Lindquist E."/>
            <person name="Daum C."/>
            <person name="Ramamoorthy G.K."/>
            <person name="Gryganskyi A."/>
            <person name="Culley D."/>
            <person name="Magnuson J.K."/>
            <person name="James T.Y."/>
            <person name="O'Malley M.A."/>
            <person name="Stajich J.E."/>
            <person name="Spatafora J.W."/>
            <person name="Visel A."/>
            <person name="Grigoriev I.V."/>
        </authorList>
    </citation>
    <scope>NUCLEOTIDE SEQUENCE [LARGE SCALE GENOMIC DNA]</scope>
    <source>
        <strain evidence="11 12">NRRL 1336</strain>
    </source>
</reference>
<dbReference type="InterPro" id="IPR024461">
    <property type="entry name" value="CCDC90-like"/>
</dbReference>
<dbReference type="GO" id="GO:0005739">
    <property type="term" value="C:mitochondrion"/>
    <property type="evidence" value="ECO:0007669"/>
    <property type="project" value="UniProtKB-SubCell"/>
</dbReference>
<dbReference type="Pfam" id="PF07798">
    <property type="entry name" value="CCDC90-like"/>
    <property type="match status" value="1"/>
</dbReference>
<comment type="caution">
    <text evidence="11">The sequence shown here is derived from an EMBL/GenBank/DDBJ whole genome shotgun (WGS) entry which is preliminary data.</text>
</comment>
<evidence type="ECO:0000256" key="1">
    <source>
        <dbReference type="ARBA" id="ARBA00004173"/>
    </source>
</evidence>
<accession>A0A1X2IYR1</accession>
<evidence type="ECO:0000256" key="2">
    <source>
        <dbReference type="ARBA" id="ARBA00004370"/>
    </source>
</evidence>
<gene>
    <name evidence="11" type="ORF">BCR42DRAFT_402930</name>
</gene>
<keyword evidence="12" id="KW-1185">Reference proteome</keyword>
<proteinExistence type="predicted"/>